<organism evidence="2 3">
    <name type="scientific">Splendidivirga corallicola</name>
    <dbReference type="NCBI Taxonomy" id="3051826"/>
    <lineage>
        <taxon>Bacteria</taxon>
        <taxon>Pseudomonadati</taxon>
        <taxon>Bacteroidota</taxon>
        <taxon>Cytophagia</taxon>
        <taxon>Cytophagales</taxon>
        <taxon>Splendidivirgaceae</taxon>
        <taxon>Splendidivirga</taxon>
    </lineage>
</organism>
<reference evidence="2" key="1">
    <citation type="submission" date="2023-06" db="EMBL/GenBank/DDBJ databases">
        <title>Genomic of Parafulvivirga corallium.</title>
        <authorList>
            <person name="Wang G."/>
        </authorList>
    </citation>
    <scope>NUCLEOTIDE SEQUENCE</scope>
    <source>
        <strain evidence="2">BMA10</strain>
    </source>
</reference>
<feature type="transmembrane region" description="Helical" evidence="1">
    <location>
        <begin position="75"/>
        <end position="97"/>
    </location>
</feature>
<keyword evidence="3" id="KW-1185">Reference proteome</keyword>
<protein>
    <recommendedName>
        <fullName evidence="4">SMODS and SLOG-associating 2TM effector domain-containing protein</fullName>
    </recommendedName>
</protein>
<feature type="transmembrane region" description="Helical" evidence="1">
    <location>
        <begin position="46"/>
        <end position="69"/>
    </location>
</feature>
<accession>A0ABT8KHQ2</accession>
<evidence type="ECO:0008006" key="4">
    <source>
        <dbReference type="Google" id="ProtNLM"/>
    </source>
</evidence>
<dbReference type="RefSeq" id="WP_346749801.1">
    <property type="nucleotide sequence ID" value="NZ_JAUJEA010000001.1"/>
</dbReference>
<dbReference type="EMBL" id="JAUJEA010000001">
    <property type="protein sequence ID" value="MDN5199769.1"/>
    <property type="molecule type" value="Genomic_DNA"/>
</dbReference>
<keyword evidence="1" id="KW-0812">Transmembrane</keyword>
<comment type="caution">
    <text evidence="2">The sequence shown here is derived from an EMBL/GenBank/DDBJ whole genome shotgun (WGS) entry which is preliminary data.</text>
</comment>
<sequence>MNRTKTIRELIKSYVLPHSIYDLSTYKGILECLRLLEKKEIDKLRLLFIIFLTSFILNTIFLLALIILGCVDFDIIFKVDFIGFYFVNFFGLTYLFYQKEIHKSQKVRLYESLKGLFVENNDTEIFLSNSLDLIQIKTLIYDHLKGSFNYEHDIISADQLIKK</sequence>
<evidence type="ECO:0000256" key="1">
    <source>
        <dbReference type="SAM" id="Phobius"/>
    </source>
</evidence>
<dbReference type="Proteomes" id="UP001172082">
    <property type="component" value="Unassembled WGS sequence"/>
</dbReference>
<evidence type="ECO:0000313" key="2">
    <source>
        <dbReference type="EMBL" id="MDN5199769.1"/>
    </source>
</evidence>
<gene>
    <name evidence="2" type="ORF">QQ008_00305</name>
</gene>
<proteinExistence type="predicted"/>
<name>A0ABT8KHQ2_9BACT</name>
<keyword evidence="1" id="KW-0472">Membrane</keyword>
<evidence type="ECO:0000313" key="3">
    <source>
        <dbReference type="Proteomes" id="UP001172082"/>
    </source>
</evidence>
<keyword evidence="1" id="KW-1133">Transmembrane helix</keyword>